<dbReference type="InterPro" id="IPR018247">
    <property type="entry name" value="EF_Hand_1_Ca_BS"/>
</dbReference>
<dbReference type="InterPro" id="IPR002048">
    <property type="entry name" value="EF_hand_dom"/>
</dbReference>
<keyword evidence="4" id="KW-1185">Reference proteome</keyword>
<dbReference type="PROSITE" id="PS50222">
    <property type="entry name" value="EF_HAND_2"/>
    <property type="match status" value="1"/>
</dbReference>
<evidence type="ECO:0000259" key="2">
    <source>
        <dbReference type="PROSITE" id="PS50222"/>
    </source>
</evidence>
<protein>
    <recommendedName>
        <fullName evidence="2">EF-hand domain-containing protein</fullName>
    </recommendedName>
</protein>
<comment type="caution">
    <text evidence="3">The sequence shown here is derived from an EMBL/GenBank/DDBJ whole genome shotgun (WGS) entry which is preliminary data.</text>
</comment>
<evidence type="ECO:0000313" key="3">
    <source>
        <dbReference type="EMBL" id="PWQ94980.1"/>
    </source>
</evidence>
<dbReference type="GO" id="GO:0005509">
    <property type="term" value="F:calcium ion binding"/>
    <property type="evidence" value="ECO:0007669"/>
    <property type="project" value="InterPro"/>
</dbReference>
<organism evidence="3 4">
    <name type="scientific">Leucothrix arctica</name>
    <dbReference type="NCBI Taxonomy" id="1481894"/>
    <lineage>
        <taxon>Bacteria</taxon>
        <taxon>Pseudomonadati</taxon>
        <taxon>Pseudomonadota</taxon>
        <taxon>Gammaproteobacteria</taxon>
        <taxon>Thiotrichales</taxon>
        <taxon>Thiotrichaceae</taxon>
        <taxon>Leucothrix</taxon>
    </lineage>
</organism>
<dbReference type="SUPFAM" id="SSF47473">
    <property type="entry name" value="EF-hand"/>
    <property type="match status" value="1"/>
</dbReference>
<dbReference type="Proteomes" id="UP000245506">
    <property type="component" value="Unassembled WGS sequence"/>
</dbReference>
<name>A0A317CF85_9GAMM</name>
<dbReference type="PROSITE" id="PS00018">
    <property type="entry name" value="EF_HAND_1"/>
    <property type="match status" value="1"/>
</dbReference>
<keyword evidence="1" id="KW-1133">Transmembrane helix</keyword>
<proteinExistence type="predicted"/>
<dbReference type="EMBL" id="QGKL01000037">
    <property type="protein sequence ID" value="PWQ94980.1"/>
    <property type="molecule type" value="Genomic_DNA"/>
</dbReference>
<feature type="transmembrane region" description="Helical" evidence="1">
    <location>
        <begin position="173"/>
        <end position="194"/>
    </location>
</feature>
<evidence type="ECO:0000313" key="4">
    <source>
        <dbReference type="Proteomes" id="UP000245506"/>
    </source>
</evidence>
<reference evidence="3 4" key="1">
    <citation type="submission" date="2018-05" db="EMBL/GenBank/DDBJ databases">
        <title>Leucothrix arctica sp. nov., isolated from Arctic seawater.</title>
        <authorList>
            <person name="Choi A."/>
            <person name="Baek K."/>
        </authorList>
    </citation>
    <scope>NUCLEOTIDE SEQUENCE [LARGE SCALE GENOMIC DNA]</scope>
    <source>
        <strain evidence="3 4">IMCC9719</strain>
    </source>
</reference>
<dbReference type="InterPro" id="IPR011992">
    <property type="entry name" value="EF-hand-dom_pair"/>
</dbReference>
<keyword evidence="1" id="KW-0472">Membrane</keyword>
<sequence length="195" mass="22366">MTFLGETGPGPFYLPPTVWFCTPKQRSVDGFLVTDEYGSCTVDPQKAEIIAPLFNRQQHWYRAIHPGETVYILGQLTTLSRHYTDTDKRQATLHLLADWKKDHVEMLHRFDKNGNGKIDQHELMVARQAAEVVVDNNHDHEYRQSASHIVEQTTDGRPFIISSIPPDKLLKRYSFWMVAHIVTWLALSVLALLLG</sequence>
<feature type="domain" description="EF-hand" evidence="2">
    <location>
        <begin position="98"/>
        <end position="133"/>
    </location>
</feature>
<keyword evidence="1" id="KW-0812">Transmembrane</keyword>
<dbReference type="AlphaFoldDB" id="A0A317CF85"/>
<accession>A0A317CF85</accession>
<gene>
    <name evidence="3" type="ORF">DKT75_13680</name>
</gene>
<evidence type="ECO:0000256" key="1">
    <source>
        <dbReference type="SAM" id="Phobius"/>
    </source>
</evidence>